<gene>
    <name evidence="2" type="ORF">PILCRDRAFT_830217</name>
</gene>
<organism evidence="2 3">
    <name type="scientific">Piloderma croceum (strain F 1598)</name>
    <dbReference type="NCBI Taxonomy" id="765440"/>
    <lineage>
        <taxon>Eukaryota</taxon>
        <taxon>Fungi</taxon>
        <taxon>Dikarya</taxon>
        <taxon>Basidiomycota</taxon>
        <taxon>Agaricomycotina</taxon>
        <taxon>Agaricomycetes</taxon>
        <taxon>Agaricomycetidae</taxon>
        <taxon>Atheliales</taxon>
        <taxon>Atheliaceae</taxon>
        <taxon>Piloderma</taxon>
    </lineage>
</organism>
<sequence length="68" mass="7397">MGTKTRQERANGSSAPNNFFSHLGVSQAKHQGSVLHRTRSFSLSPPPAACPMQNSILGGCWDTLPFQR</sequence>
<feature type="region of interest" description="Disordered" evidence="1">
    <location>
        <begin position="1"/>
        <end position="23"/>
    </location>
</feature>
<dbReference type="EMBL" id="KN833239">
    <property type="protein sequence ID" value="KIM71665.1"/>
    <property type="molecule type" value="Genomic_DNA"/>
</dbReference>
<dbReference type="InParanoid" id="A0A0C3EGA0"/>
<keyword evidence="3" id="KW-1185">Reference proteome</keyword>
<dbReference type="Proteomes" id="UP000054166">
    <property type="component" value="Unassembled WGS sequence"/>
</dbReference>
<dbReference type="HOGENOM" id="CLU_2794857_0_0_1"/>
<evidence type="ECO:0000313" key="3">
    <source>
        <dbReference type="Proteomes" id="UP000054166"/>
    </source>
</evidence>
<protein>
    <submittedName>
        <fullName evidence="2">Uncharacterized protein</fullName>
    </submittedName>
</protein>
<name>A0A0C3EGA0_PILCF</name>
<dbReference type="AlphaFoldDB" id="A0A0C3EGA0"/>
<proteinExistence type="predicted"/>
<accession>A0A0C3EGA0</accession>
<feature type="compositionally biased region" description="Polar residues" evidence="1">
    <location>
        <begin position="10"/>
        <end position="20"/>
    </location>
</feature>
<evidence type="ECO:0000313" key="2">
    <source>
        <dbReference type="EMBL" id="KIM71665.1"/>
    </source>
</evidence>
<reference evidence="2 3" key="1">
    <citation type="submission" date="2014-04" db="EMBL/GenBank/DDBJ databases">
        <authorList>
            <consortium name="DOE Joint Genome Institute"/>
            <person name="Kuo A."/>
            <person name="Tarkka M."/>
            <person name="Buscot F."/>
            <person name="Kohler A."/>
            <person name="Nagy L.G."/>
            <person name="Floudas D."/>
            <person name="Copeland A."/>
            <person name="Barry K.W."/>
            <person name="Cichocki N."/>
            <person name="Veneault-Fourrey C."/>
            <person name="LaButti K."/>
            <person name="Lindquist E.A."/>
            <person name="Lipzen A."/>
            <person name="Lundell T."/>
            <person name="Morin E."/>
            <person name="Murat C."/>
            <person name="Sun H."/>
            <person name="Tunlid A."/>
            <person name="Henrissat B."/>
            <person name="Grigoriev I.V."/>
            <person name="Hibbett D.S."/>
            <person name="Martin F."/>
            <person name="Nordberg H.P."/>
            <person name="Cantor M.N."/>
            <person name="Hua S.X."/>
        </authorList>
    </citation>
    <scope>NUCLEOTIDE SEQUENCE [LARGE SCALE GENOMIC DNA]</scope>
    <source>
        <strain evidence="2 3">F 1598</strain>
    </source>
</reference>
<reference evidence="3" key="2">
    <citation type="submission" date="2015-01" db="EMBL/GenBank/DDBJ databases">
        <title>Evolutionary Origins and Diversification of the Mycorrhizal Mutualists.</title>
        <authorList>
            <consortium name="DOE Joint Genome Institute"/>
            <consortium name="Mycorrhizal Genomics Consortium"/>
            <person name="Kohler A."/>
            <person name="Kuo A."/>
            <person name="Nagy L.G."/>
            <person name="Floudas D."/>
            <person name="Copeland A."/>
            <person name="Barry K.W."/>
            <person name="Cichocki N."/>
            <person name="Veneault-Fourrey C."/>
            <person name="LaButti K."/>
            <person name="Lindquist E.A."/>
            <person name="Lipzen A."/>
            <person name="Lundell T."/>
            <person name="Morin E."/>
            <person name="Murat C."/>
            <person name="Riley R."/>
            <person name="Ohm R."/>
            <person name="Sun H."/>
            <person name="Tunlid A."/>
            <person name="Henrissat B."/>
            <person name="Grigoriev I.V."/>
            <person name="Hibbett D.S."/>
            <person name="Martin F."/>
        </authorList>
    </citation>
    <scope>NUCLEOTIDE SEQUENCE [LARGE SCALE GENOMIC DNA]</scope>
    <source>
        <strain evidence="3">F 1598</strain>
    </source>
</reference>
<evidence type="ECO:0000256" key="1">
    <source>
        <dbReference type="SAM" id="MobiDB-lite"/>
    </source>
</evidence>